<dbReference type="PANTHER" id="PTHR38826:SF5">
    <property type="entry name" value="RIBONUCLEASE VAPC13"/>
    <property type="match status" value="1"/>
</dbReference>
<dbReference type="Gene3D" id="3.40.50.1010">
    <property type="entry name" value="5'-nuclease"/>
    <property type="match status" value="1"/>
</dbReference>
<dbReference type="InterPro" id="IPR029060">
    <property type="entry name" value="PIN-like_dom_sf"/>
</dbReference>
<evidence type="ECO:0000259" key="1">
    <source>
        <dbReference type="Pfam" id="PF01850"/>
    </source>
</evidence>
<dbReference type="InterPro" id="IPR002716">
    <property type="entry name" value="PIN_dom"/>
</dbReference>
<evidence type="ECO:0000313" key="3">
    <source>
        <dbReference type="Proteomes" id="UP001176429"/>
    </source>
</evidence>
<dbReference type="CDD" id="cd18692">
    <property type="entry name" value="PIN_VapC-like"/>
    <property type="match status" value="1"/>
</dbReference>
<dbReference type="Pfam" id="PF01850">
    <property type="entry name" value="PIN"/>
    <property type="match status" value="1"/>
</dbReference>
<dbReference type="SUPFAM" id="SSF88723">
    <property type="entry name" value="PIN domain-like"/>
    <property type="match status" value="1"/>
</dbReference>
<organism evidence="2 3">
    <name type="scientific">Hymenobacter aranciens</name>
    <dbReference type="NCBI Taxonomy" id="3063996"/>
    <lineage>
        <taxon>Bacteria</taxon>
        <taxon>Pseudomonadati</taxon>
        <taxon>Bacteroidota</taxon>
        <taxon>Cytophagia</taxon>
        <taxon>Cytophagales</taxon>
        <taxon>Hymenobacteraceae</taxon>
        <taxon>Hymenobacter</taxon>
    </lineage>
</organism>
<keyword evidence="3" id="KW-1185">Reference proteome</keyword>
<protein>
    <submittedName>
        <fullName evidence="2">PIN domain-containing protein</fullName>
    </submittedName>
</protein>
<comment type="caution">
    <text evidence="2">The sequence shown here is derived from an EMBL/GenBank/DDBJ whole genome shotgun (WGS) entry which is preliminary data.</text>
</comment>
<accession>A0ABT9BDI3</accession>
<gene>
    <name evidence="2" type="ORF">Q5H93_16370</name>
</gene>
<dbReference type="Proteomes" id="UP001176429">
    <property type="component" value="Unassembled WGS sequence"/>
</dbReference>
<proteinExistence type="predicted"/>
<feature type="domain" description="PIN" evidence="1">
    <location>
        <begin position="5"/>
        <end position="119"/>
    </location>
</feature>
<evidence type="ECO:0000313" key="2">
    <source>
        <dbReference type="EMBL" id="MDO7876321.1"/>
    </source>
</evidence>
<sequence length="136" mass="15218">MSGRIFLDTNVLVYAYSAFEPVKQAQALVASNSGERWISTQVLIEFVNVSQRKLKASWPDIQTTLIEITSNNQVIATSTVTIAHATRLAHRYDFSWFDSLIVAAALECGCETLYSEDLQHGQVIEQTLRVVNPFLP</sequence>
<name>A0ABT9BDI3_9BACT</name>
<dbReference type="RefSeq" id="WP_305007676.1">
    <property type="nucleotide sequence ID" value="NZ_JAUQSY010000010.1"/>
</dbReference>
<dbReference type="EMBL" id="JAUQSY010000010">
    <property type="protein sequence ID" value="MDO7876321.1"/>
    <property type="molecule type" value="Genomic_DNA"/>
</dbReference>
<dbReference type="PANTHER" id="PTHR38826">
    <property type="entry name" value="RIBONUCLEASE VAPC13"/>
    <property type="match status" value="1"/>
</dbReference>
<reference evidence="2" key="1">
    <citation type="submission" date="2023-07" db="EMBL/GenBank/DDBJ databases">
        <authorList>
            <person name="Kim M.K."/>
        </authorList>
    </citation>
    <scope>NUCLEOTIDE SEQUENCE</scope>
    <source>
        <strain evidence="2">ASUV-10-1</strain>
    </source>
</reference>
<dbReference type="InterPro" id="IPR052106">
    <property type="entry name" value="PINc/VapC_TA"/>
</dbReference>